<proteinExistence type="predicted"/>
<accession>A0AA43TIA6</accession>
<dbReference type="SUPFAM" id="SSF143880">
    <property type="entry name" value="NE0471 N-terminal domain-like"/>
    <property type="match status" value="1"/>
</dbReference>
<comment type="caution">
    <text evidence="1">The sequence shown here is derived from an EMBL/GenBank/DDBJ whole genome shotgun (WGS) entry which is preliminary data.</text>
</comment>
<dbReference type="Pfam" id="PF10387">
    <property type="entry name" value="DUF2442"/>
    <property type="match status" value="1"/>
</dbReference>
<organism evidence="1 2">
    <name type="scientific">Candidatus Methylobacter titanis</name>
    <dbReference type="NCBI Taxonomy" id="3053457"/>
    <lineage>
        <taxon>Bacteria</taxon>
        <taxon>Pseudomonadati</taxon>
        <taxon>Pseudomonadota</taxon>
        <taxon>Gammaproteobacteria</taxon>
        <taxon>Methylococcales</taxon>
        <taxon>Methylococcaceae</taxon>
        <taxon>Methylobacter</taxon>
    </lineage>
</organism>
<protein>
    <submittedName>
        <fullName evidence="1">DUF2442 domain-containing protein</fullName>
    </submittedName>
</protein>
<sequence length="80" mass="9249">MIKVNSVEIMSDFVLLLTFSGGERRCFDMRPYLHYPVFRRLENPGFFSLAHVDYGTVTWPGDIDIAPETLYEYSVPLGTR</sequence>
<evidence type="ECO:0000313" key="1">
    <source>
        <dbReference type="EMBL" id="MDI1231249.1"/>
    </source>
</evidence>
<keyword evidence="2" id="KW-1185">Reference proteome</keyword>
<dbReference type="EMBL" id="JAQSDF010000025">
    <property type="protein sequence ID" value="MDI1231249.1"/>
    <property type="molecule type" value="Genomic_DNA"/>
</dbReference>
<evidence type="ECO:0000313" key="2">
    <source>
        <dbReference type="Proteomes" id="UP001160519"/>
    </source>
</evidence>
<dbReference type="Gene3D" id="3.30.2020.10">
    <property type="entry name" value="NE0471-like N-terminal domain"/>
    <property type="match status" value="1"/>
</dbReference>
<name>A0AA43TIA6_9GAMM</name>
<reference evidence="1" key="1">
    <citation type="submission" date="2023-01" db="EMBL/GenBank/DDBJ databases">
        <title>Biogeochemical cycle of methane in antarctic sediments.</title>
        <authorList>
            <person name="Roldan D.M."/>
            <person name="Menes R.J."/>
        </authorList>
    </citation>
    <scope>NUCLEOTIDE SEQUENCE [LARGE SCALE GENOMIC DNA]</scope>
    <source>
        <strain evidence="1">K-2018 MAG008</strain>
    </source>
</reference>
<dbReference type="AlphaFoldDB" id="A0AA43TIA6"/>
<dbReference type="Proteomes" id="UP001160519">
    <property type="component" value="Unassembled WGS sequence"/>
</dbReference>
<dbReference type="InterPro" id="IPR018841">
    <property type="entry name" value="DUF2442"/>
</dbReference>
<gene>
    <name evidence="1" type="ORF">PSU93_08885</name>
</gene>
<dbReference type="InterPro" id="IPR036782">
    <property type="entry name" value="NE0471-like_N"/>
</dbReference>